<feature type="domain" description="Inositol polyphosphate-related phosphatase" evidence="2">
    <location>
        <begin position="86"/>
        <end position="408"/>
    </location>
</feature>
<dbReference type="Gene3D" id="3.60.10.10">
    <property type="entry name" value="Endonuclease/exonuclease/phosphatase"/>
    <property type="match status" value="1"/>
</dbReference>
<evidence type="ECO:0000256" key="1">
    <source>
        <dbReference type="SAM" id="MobiDB-lite"/>
    </source>
</evidence>
<dbReference type="STRING" id="5762.D2UXM6"/>
<dbReference type="PANTHER" id="PTHR11200">
    <property type="entry name" value="INOSITOL 5-PHOSPHATASE"/>
    <property type="match status" value="1"/>
</dbReference>
<evidence type="ECO:0000313" key="4">
    <source>
        <dbReference type="Proteomes" id="UP000006671"/>
    </source>
</evidence>
<evidence type="ECO:0000313" key="3">
    <source>
        <dbReference type="EMBL" id="EFC50310.1"/>
    </source>
</evidence>
<dbReference type="InterPro" id="IPR000300">
    <property type="entry name" value="IPPc"/>
</dbReference>
<proteinExistence type="predicted"/>
<organism evidence="4">
    <name type="scientific">Naegleria gruberi</name>
    <name type="common">Amoeba</name>
    <dbReference type="NCBI Taxonomy" id="5762"/>
    <lineage>
        <taxon>Eukaryota</taxon>
        <taxon>Discoba</taxon>
        <taxon>Heterolobosea</taxon>
        <taxon>Tetramitia</taxon>
        <taxon>Eutetramitia</taxon>
        <taxon>Vahlkampfiidae</taxon>
        <taxon>Naegleria</taxon>
    </lineage>
</organism>
<dbReference type="InterPro" id="IPR036691">
    <property type="entry name" value="Endo/exonu/phosph_ase_sf"/>
</dbReference>
<dbReference type="EMBL" id="GG738845">
    <property type="protein sequence ID" value="EFC50310.1"/>
    <property type="molecule type" value="Genomic_DNA"/>
</dbReference>
<evidence type="ECO:0000259" key="2">
    <source>
        <dbReference type="SMART" id="SM00128"/>
    </source>
</evidence>
<dbReference type="GeneID" id="8863777"/>
<dbReference type="InParanoid" id="D2UXM6"/>
<dbReference type="SUPFAM" id="SSF56219">
    <property type="entry name" value="DNase I-like"/>
    <property type="match status" value="1"/>
</dbReference>
<dbReference type="RefSeq" id="XP_002683054.1">
    <property type="nucleotide sequence ID" value="XM_002683008.1"/>
</dbReference>
<dbReference type="Pfam" id="PF22669">
    <property type="entry name" value="Exo_endo_phos2"/>
    <property type="match status" value="1"/>
</dbReference>
<dbReference type="OrthoDB" id="7862313at2759"/>
<dbReference type="VEuPathDB" id="AmoebaDB:NAEGRDRAFT_61180"/>
<gene>
    <name evidence="3" type="ORF">NAEGRDRAFT_61180</name>
</gene>
<dbReference type="GO" id="GO:0046856">
    <property type="term" value="P:phosphatidylinositol dephosphorylation"/>
    <property type="evidence" value="ECO:0007669"/>
    <property type="project" value="InterPro"/>
</dbReference>
<dbReference type="OMA" id="NSECQHI"/>
<dbReference type="Proteomes" id="UP000006671">
    <property type="component" value="Unassembled WGS sequence"/>
</dbReference>
<dbReference type="KEGG" id="ngr:NAEGRDRAFT_61180"/>
<dbReference type="PANTHER" id="PTHR11200:SF275">
    <property type="entry name" value="LD06095P"/>
    <property type="match status" value="1"/>
</dbReference>
<protein>
    <submittedName>
        <fullName evidence="3">Predicted protein</fullName>
    </submittedName>
</protein>
<dbReference type="eggNOG" id="KOG0565">
    <property type="taxonomic scope" value="Eukaryota"/>
</dbReference>
<dbReference type="GO" id="GO:0004439">
    <property type="term" value="F:phosphatidylinositol-4,5-bisphosphate 5-phosphatase activity"/>
    <property type="evidence" value="ECO:0007669"/>
    <property type="project" value="TreeGrafter"/>
</dbReference>
<keyword evidence="4" id="KW-1185">Reference proteome</keyword>
<accession>D2UXM6</accession>
<reference evidence="3 4" key="1">
    <citation type="journal article" date="2010" name="Cell">
        <title>The genome of Naegleria gruberi illuminates early eukaryotic versatility.</title>
        <authorList>
            <person name="Fritz-Laylin L.K."/>
            <person name="Prochnik S.E."/>
            <person name="Ginger M.L."/>
            <person name="Dacks J.B."/>
            <person name="Carpenter M.L."/>
            <person name="Field M.C."/>
            <person name="Kuo A."/>
            <person name="Paredez A."/>
            <person name="Chapman J."/>
            <person name="Pham J."/>
            <person name="Shu S."/>
            <person name="Neupane R."/>
            <person name="Cipriano M."/>
            <person name="Mancuso J."/>
            <person name="Tu H."/>
            <person name="Salamov A."/>
            <person name="Lindquist E."/>
            <person name="Shapiro H."/>
            <person name="Lucas S."/>
            <person name="Grigoriev I.V."/>
            <person name="Cande W.Z."/>
            <person name="Fulton C."/>
            <person name="Rokhsar D.S."/>
            <person name="Dawson S.C."/>
        </authorList>
    </citation>
    <scope>NUCLEOTIDE SEQUENCE [LARGE SCALE GENOMIC DNA]</scope>
    <source>
        <strain evidence="3 4">NEG-M</strain>
    </source>
</reference>
<name>D2UXM6_NAEGR</name>
<feature type="compositionally biased region" description="Acidic residues" evidence="1">
    <location>
        <begin position="1"/>
        <end position="12"/>
    </location>
</feature>
<dbReference type="InterPro" id="IPR046985">
    <property type="entry name" value="IP5"/>
</dbReference>
<dbReference type="SMART" id="SM00128">
    <property type="entry name" value="IPPc"/>
    <property type="match status" value="1"/>
</dbReference>
<feature type="region of interest" description="Disordered" evidence="1">
    <location>
        <begin position="1"/>
        <end position="23"/>
    </location>
</feature>
<sequence>MSNDEINIEVEGFDGSVGGSSEQIEKRKEIIDESDEDEVDDPLKPEMNEDSLITLENIYEDRMVFDPYDNIHENGKLNFATKNNKNYLKIFSITWNMMGLSSPNEEYLLSFIPTNNYHIYCFATQECERSIGTSVIIESKAKWEKTLNSIMGDSYIQLESCTLVAIHLIIFVRKELLTQISNVRTCSVPTGLYNQIGNKGGVSISFKLGKRKFVFINNHLPAHQENVKERNESVKRIIDSIDYEGKIQQQPSKTKVNPAVSQSNFTLFKRADRPDILKKNNFVFYMGDLNYRINGNRKVVDKVLKMNDLKVLQLNDQLILERKKGTVDLKHFSEGEIIFPPTYKFEKNSNQYDLSKKQRIPAWTDRILFKPSKKGKIHLVDYNFFPQVKYSDHRPVYALFLVDCPGVILETTSQEPNASTSQVCLVQ</sequence>
<dbReference type="AlphaFoldDB" id="D2UXM6"/>